<name>A0A8X7YTV9_POPTO</name>
<reference evidence="2" key="1">
    <citation type="journal article" date="2020" name="bioRxiv">
        <title>Hybrid origin of Populus tomentosa Carr. identified through genome sequencing and phylogenomic analysis.</title>
        <authorList>
            <person name="An X."/>
            <person name="Gao K."/>
            <person name="Chen Z."/>
            <person name="Li J."/>
            <person name="Yang X."/>
            <person name="Yang X."/>
            <person name="Zhou J."/>
            <person name="Guo T."/>
            <person name="Zhao T."/>
            <person name="Huang S."/>
            <person name="Miao D."/>
            <person name="Khan W.U."/>
            <person name="Rao P."/>
            <person name="Ye M."/>
            <person name="Lei B."/>
            <person name="Liao W."/>
            <person name="Wang J."/>
            <person name="Ji L."/>
            <person name="Li Y."/>
            <person name="Guo B."/>
            <person name="Mustafa N.S."/>
            <person name="Li S."/>
            <person name="Yun Q."/>
            <person name="Keller S.R."/>
            <person name="Mao J."/>
            <person name="Zhang R."/>
            <person name="Strauss S.H."/>
        </authorList>
    </citation>
    <scope>NUCLEOTIDE SEQUENCE</scope>
    <source>
        <strain evidence="2">GM15</strain>
        <tissue evidence="2">Leaf</tissue>
    </source>
</reference>
<accession>A0A8X7YTV9</accession>
<evidence type="ECO:0000313" key="3">
    <source>
        <dbReference type="Proteomes" id="UP000886885"/>
    </source>
</evidence>
<dbReference type="Proteomes" id="UP000886885">
    <property type="component" value="Chromosome 10A"/>
</dbReference>
<evidence type="ECO:0000259" key="1">
    <source>
        <dbReference type="Pfam" id="PF11886"/>
    </source>
</evidence>
<dbReference type="InterPro" id="IPR024283">
    <property type="entry name" value="TOC159_MAD"/>
</dbReference>
<sequence>MAKELFDSLSGVEVSHDHSRRIHEQVIAYSGGEVDAIKEQFGEELFDASSGRIDGQITAESATSAGVDGGRVALTSPDGSRVFSLDRGCWLGLLEHMLIKSFSLENAKKMGMQLEAEGKDDLDFSLNIFSTTMVKEIVGTVDGVKLRIIDTPGYGDIGEAVDQEDVGPATVPVAMPDFVLPPSFDSDNPSYSLERNIAVAGQFPGAFAVRITKDSSVCAKYGGNGSTMAGFDIQNVGRQLAHILTSEK</sequence>
<dbReference type="AlphaFoldDB" id="A0A8X7YTV9"/>
<dbReference type="EMBL" id="JAAWWB010000019">
    <property type="protein sequence ID" value="KAG6758848.1"/>
    <property type="molecule type" value="Genomic_DNA"/>
</dbReference>
<feature type="domain" description="Translocase of chloroplast 159/132 membrane anchor" evidence="1">
    <location>
        <begin position="208"/>
        <end position="247"/>
    </location>
</feature>
<evidence type="ECO:0000313" key="2">
    <source>
        <dbReference type="EMBL" id="KAG6758848.1"/>
    </source>
</evidence>
<protein>
    <recommendedName>
        <fullName evidence="1">Translocase of chloroplast 159/132 membrane anchor domain-containing protein</fullName>
    </recommendedName>
</protein>
<keyword evidence="3" id="KW-1185">Reference proteome</keyword>
<gene>
    <name evidence="2" type="ORF">POTOM_035310</name>
</gene>
<dbReference type="OrthoDB" id="1713820at2759"/>
<organism evidence="2 3">
    <name type="scientific">Populus tomentosa</name>
    <name type="common">Chinese white poplar</name>
    <dbReference type="NCBI Taxonomy" id="118781"/>
    <lineage>
        <taxon>Eukaryota</taxon>
        <taxon>Viridiplantae</taxon>
        <taxon>Streptophyta</taxon>
        <taxon>Embryophyta</taxon>
        <taxon>Tracheophyta</taxon>
        <taxon>Spermatophyta</taxon>
        <taxon>Magnoliopsida</taxon>
        <taxon>eudicotyledons</taxon>
        <taxon>Gunneridae</taxon>
        <taxon>Pentapetalae</taxon>
        <taxon>rosids</taxon>
        <taxon>fabids</taxon>
        <taxon>Malpighiales</taxon>
        <taxon>Salicaceae</taxon>
        <taxon>Saliceae</taxon>
        <taxon>Populus</taxon>
    </lineage>
</organism>
<dbReference type="Pfam" id="PF11886">
    <property type="entry name" value="TOC159_MAD"/>
    <property type="match status" value="1"/>
</dbReference>
<comment type="caution">
    <text evidence="2">The sequence shown here is derived from an EMBL/GenBank/DDBJ whole genome shotgun (WGS) entry which is preliminary data.</text>
</comment>
<proteinExistence type="predicted"/>